<reference evidence="2 3" key="1">
    <citation type="journal article" date="2011" name="J. Bacteriol.">
        <title>Draft genome sequence of the polycyclic aromatic hydrocarbon-degrading, genetically engineered bioluminescent bioreporter Pseudomonas fluorescens HK44.</title>
        <authorList>
            <person name="Chauhan A."/>
            <person name="Layton A.C."/>
            <person name="Williams D.E."/>
            <person name="Smartt A.E."/>
            <person name="Ripp S."/>
            <person name="Karpinets T.V."/>
            <person name="Brown S.D."/>
            <person name="Sayler G.S."/>
        </authorList>
    </citation>
    <scope>NUCLEOTIDE SEQUENCE [LARGE SCALE GENOMIC DNA]</scope>
    <source>
        <strain evidence="2 3">HK44</strain>
        <plasmid evidence="2">pUTK21</plasmid>
    </source>
</reference>
<dbReference type="RefSeq" id="WP_011117447.1">
    <property type="nucleotide sequence ID" value="NZ_AFOY02000029.1"/>
</dbReference>
<evidence type="ECO:0008006" key="4">
    <source>
        <dbReference type="Google" id="ProtNLM"/>
    </source>
</evidence>
<dbReference type="EMBL" id="AFOY02000029">
    <property type="protein sequence ID" value="EXF91041.1"/>
    <property type="molecule type" value="Genomic_DNA"/>
</dbReference>
<dbReference type="Proteomes" id="UP000022611">
    <property type="component" value="Unassembled WGS sequence"/>
</dbReference>
<organism evidence="2 3">
    <name type="scientific">Pseudomonas fluorescens HK44</name>
    <dbReference type="NCBI Taxonomy" id="1042209"/>
    <lineage>
        <taxon>Bacteria</taxon>
        <taxon>Pseudomonadati</taxon>
        <taxon>Pseudomonadota</taxon>
        <taxon>Gammaproteobacteria</taxon>
        <taxon>Pseudomonadales</taxon>
        <taxon>Pseudomonadaceae</taxon>
        <taxon>Pseudomonas</taxon>
    </lineage>
</organism>
<geneLocation type="plasmid" evidence="2">
    <name>pUTK21</name>
</geneLocation>
<dbReference type="HOGENOM" id="CLU_1758096_0_0_6"/>
<comment type="caution">
    <text evidence="2">The sequence shown here is derived from an EMBL/GenBank/DDBJ whole genome shotgun (WGS) entry which is preliminary data.</text>
</comment>
<proteinExistence type="predicted"/>
<evidence type="ECO:0000256" key="1">
    <source>
        <dbReference type="SAM" id="MobiDB-lite"/>
    </source>
</evidence>
<evidence type="ECO:0000313" key="2">
    <source>
        <dbReference type="EMBL" id="EXF91041.1"/>
    </source>
</evidence>
<accession>A0A010RDR9</accession>
<gene>
    <name evidence="2" type="ORF">HK44_029425</name>
</gene>
<dbReference type="PATRIC" id="fig|1042209.11.peg.88"/>
<name>A0A010RDR9_PSEFL</name>
<dbReference type="AlphaFoldDB" id="A0A010RDR9"/>
<sequence>MGDKDLTNALMAVGPESKAAKIRQVMPLIEQQLSAGVRRQVILDVLKQQGIELSMETLKSYLYRYRKTQRQKPTQSNQTTNPAPSMQPVVERGEPEIEGGVSYDTDGETKVSQAAPLGPLELSKIMNPGDDQNASDLAMYENAGRRKRTPK</sequence>
<feature type="compositionally biased region" description="Polar residues" evidence="1">
    <location>
        <begin position="71"/>
        <end position="84"/>
    </location>
</feature>
<evidence type="ECO:0000313" key="3">
    <source>
        <dbReference type="Proteomes" id="UP000022611"/>
    </source>
</evidence>
<keyword evidence="2" id="KW-0614">Plasmid</keyword>
<protein>
    <recommendedName>
        <fullName evidence="4">TraD protein</fullName>
    </recommendedName>
</protein>
<dbReference type="OrthoDB" id="367299at2"/>
<feature type="region of interest" description="Disordered" evidence="1">
    <location>
        <begin position="66"/>
        <end position="151"/>
    </location>
</feature>